<feature type="non-terminal residue" evidence="1">
    <location>
        <position position="219"/>
    </location>
</feature>
<protein>
    <submittedName>
        <fullName evidence="1">Uncharacterized protein</fullName>
    </submittedName>
</protein>
<accession>A0ACB7ZSV7</accession>
<organism evidence="1 2">
    <name type="scientific">Hygrophoropsis aurantiaca</name>
    <dbReference type="NCBI Taxonomy" id="72124"/>
    <lineage>
        <taxon>Eukaryota</taxon>
        <taxon>Fungi</taxon>
        <taxon>Dikarya</taxon>
        <taxon>Basidiomycota</taxon>
        <taxon>Agaricomycotina</taxon>
        <taxon>Agaricomycetes</taxon>
        <taxon>Agaricomycetidae</taxon>
        <taxon>Boletales</taxon>
        <taxon>Coniophorineae</taxon>
        <taxon>Hygrophoropsidaceae</taxon>
        <taxon>Hygrophoropsis</taxon>
    </lineage>
</organism>
<evidence type="ECO:0000313" key="1">
    <source>
        <dbReference type="EMBL" id="KAH7903433.1"/>
    </source>
</evidence>
<comment type="caution">
    <text evidence="1">The sequence shown here is derived from an EMBL/GenBank/DDBJ whole genome shotgun (WGS) entry which is preliminary data.</text>
</comment>
<reference evidence="1" key="1">
    <citation type="journal article" date="2021" name="New Phytol.">
        <title>Evolutionary innovations through gain and loss of genes in the ectomycorrhizal Boletales.</title>
        <authorList>
            <person name="Wu G."/>
            <person name="Miyauchi S."/>
            <person name="Morin E."/>
            <person name="Kuo A."/>
            <person name="Drula E."/>
            <person name="Varga T."/>
            <person name="Kohler A."/>
            <person name="Feng B."/>
            <person name="Cao Y."/>
            <person name="Lipzen A."/>
            <person name="Daum C."/>
            <person name="Hundley H."/>
            <person name="Pangilinan J."/>
            <person name="Johnson J."/>
            <person name="Barry K."/>
            <person name="LaButti K."/>
            <person name="Ng V."/>
            <person name="Ahrendt S."/>
            <person name="Min B."/>
            <person name="Choi I.G."/>
            <person name="Park H."/>
            <person name="Plett J.M."/>
            <person name="Magnuson J."/>
            <person name="Spatafora J.W."/>
            <person name="Nagy L.G."/>
            <person name="Henrissat B."/>
            <person name="Grigoriev I.V."/>
            <person name="Yang Z.L."/>
            <person name="Xu J."/>
            <person name="Martin F.M."/>
        </authorList>
    </citation>
    <scope>NUCLEOTIDE SEQUENCE</scope>
    <source>
        <strain evidence="1">ATCC 28755</strain>
    </source>
</reference>
<dbReference type="Proteomes" id="UP000790377">
    <property type="component" value="Unassembled WGS sequence"/>
</dbReference>
<sequence>RLQKDWTSPVYAFFHPDPLIEYVDGRRVHVFKCAAKSCKHRVRRYLDTGDATSTGNLRKHVKSCWGEEVLDATKGQTAAAAREGIVKNYLQTGTITAAFERKGKGKVTFSHRQHTKTESRLALTLIAWTGRPEYYIPSSSTVSRDVKLVFARTRQRIARMLQQYEGELNFATDAWTSTNHKAFVAVSVHLEHDGKPVAMILDIVEVAKSHTGANLAEAF</sequence>
<keyword evidence="2" id="KW-1185">Reference proteome</keyword>
<proteinExistence type="predicted"/>
<feature type="non-terminal residue" evidence="1">
    <location>
        <position position="1"/>
    </location>
</feature>
<gene>
    <name evidence="1" type="ORF">BJ138DRAFT_976062</name>
</gene>
<dbReference type="EMBL" id="MU268978">
    <property type="protein sequence ID" value="KAH7903433.1"/>
    <property type="molecule type" value="Genomic_DNA"/>
</dbReference>
<name>A0ACB7ZSV7_9AGAM</name>
<evidence type="ECO:0000313" key="2">
    <source>
        <dbReference type="Proteomes" id="UP000790377"/>
    </source>
</evidence>